<dbReference type="AlphaFoldDB" id="A0A1R3GQ88"/>
<protein>
    <submittedName>
        <fullName evidence="1">Uncharacterized protein</fullName>
    </submittedName>
</protein>
<comment type="caution">
    <text evidence="1">The sequence shown here is derived from an EMBL/GenBank/DDBJ whole genome shotgun (WGS) entry which is preliminary data.</text>
</comment>
<gene>
    <name evidence="1" type="ORF">CCACVL1_24323</name>
</gene>
<proteinExistence type="predicted"/>
<dbReference type="EMBL" id="AWWV01013737">
    <property type="protein sequence ID" value="OMO60219.1"/>
    <property type="molecule type" value="Genomic_DNA"/>
</dbReference>
<accession>A0A1R3GQ88</accession>
<reference evidence="1 2" key="1">
    <citation type="submission" date="2013-09" db="EMBL/GenBank/DDBJ databases">
        <title>Corchorus capsularis genome sequencing.</title>
        <authorList>
            <person name="Alam M."/>
            <person name="Haque M.S."/>
            <person name="Islam M.S."/>
            <person name="Emdad E.M."/>
            <person name="Islam M.M."/>
            <person name="Ahmed B."/>
            <person name="Halim A."/>
            <person name="Hossen Q.M.M."/>
            <person name="Hossain M.Z."/>
            <person name="Ahmed R."/>
            <person name="Khan M.M."/>
            <person name="Islam R."/>
            <person name="Rashid M.M."/>
            <person name="Khan S.A."/>
            <person name="Rahman M.S."/>
            <person name="Alam M."/>
        </authorList>
    </citation>
    <scope>NUCLEOTIDE SEQUENCE [LARGE SCALE GENOMIC DNA]</scope>
    <source>
        <strain evidence="2">cv. CVL-1</strain>
        <tissue evidence="1">Whole seedling</tissue>
    </source>
</reference>
<evidence type="ECO:0000313" key="1">
    <source>
        <dbReference type="EMBL" id="OMO60219.1"/>
    </source>
</evidence>
<dbReference type="Proteomes" id="UP000188268">
    <property type="component" value="Unassembled WGS sequence"/>
</dbReference>
<keyword evidence="2" id="KW-1185">Reference proteome</keyword>
<evidence type="ECO:0000313" key="2">
    <source>
        <dbReference type="Proteomes" id="UP000188268"/>
    </source>
</evidence>
<sequence>MDEAPSLSLKDFHGVAADESDDTLMGSRADRDLDFCGFPNKKT</sequence>
<name>A0A1R3GQ88_COCAP</name>
<organism evidence="1 2">
    <name type="scientific">Corchorus capsularis</name>
    <name type="common">Jute</name>
    <dbReference type="NCBI Taxonomy" id="210143"/>
    <lineage>
        <taxon>Eukaryota</taxon>
        <taxon>Viridiplantae</taxon>
        <taxon>Streptophyta</taxon>
        <taxon>Embryophyta</taxon>
        <taxon>Tracheophyta</taxon>
        <taxon>Spermatophyta</taxon>
        <taxon>Magnoliopsida</taxon>
        <taxon>eudicotyledons</taxon>
        <taxon>Gunneridae</taxon>
        <taxon>Pentapetalae</taxon>
        <taxon>rosids</taxon>
        <taxon>malvids</taxon>
        <taxon>Malvales</taxon>
        <taxon>Malvaceae</taxon>
        <taxon>Grewioideae</taxon>
        <taxon>Apeibeae</taxon>
        <taxon>Corchorus</taxon>
    </lineage>
</organism>
<dbReference type="Gramene" id="OMO60219">
    <property type="protein sequence ID" value="OMO60219"/>
    <property type="gene ID" value="CCACVL1_24323"/>
</dbReference>